<feature type="compositionally biased region" description="Basic and acidic residues" evidence="1">
    <location>
        <begin position="307"/>
        <end position="316"/>
    </location>
</feature>
<accession>A0ABQ9G5Z4</accession>
<sequence>MKSAIYKDWAAAAKWLELSLPHGGEPDSISRGVAPGFSQLGLVPDNATEEYTTCIQVDLKQGFQKCSLYREQPISAFWNARFNIFVEKHVFQALYNAIPGRVTGFPQVGIVPNDANGRRVFSGNSRFPHPIIPAPLHIHFNHPHRLSRPRLSPVSLPRFSTSDAQLHSAPKSCPNLFALRRNSNALKSGDIIIQTGAAVVQWTDYSPLTKEIRIPARALSGFWQVGIAPNNVAGRRVFSEISRFVYTDMLICEYAAMKGRGKREFPEKTRRPAATSGTIPTCENPRVARPGIEPSSPWWEASIASPPDRKVAKDDNDITNTTSAGRNGQLSKGKYDIQKYKLDPRMNCNTKYLRSVAIPREKHVEHSPREKHVEHSVTHFNVRLEMRRGILVENALNIAS</sequence>
<feature type="compositionally biased region" description="Polar residues" evidence="1">
    <location>
        <begin position="318"/>
        <end position="330"/>
    </location>
</feature>
<evidence type="ECO:0000313" key="2">
    <source>
        <dbReference type="EMBL" id="KAJ8867875.1"/>
    </source>
</evidence>
<organism evidence="2 3">
    <name type="scientific">Dryococelus australis</name>
    <dbReference type="NCBI Taxonomy" id="614101"/>
    <lineage>
        <taxon>Eukaryota</taxon>
        <taxon>Metazoa</taxon>
        <taxon>Ecdysozoa</taxon>
        <taxon>Arthropoda</taxon>
        <taxon>Hexapoda</taxon>
        <taxon>Insecta</taxon>
        <taxon>Pterygota</taxon>
        <taxon>Neoptera</taxon>
        <taxon>Polyneoptera</taxon>
        <taxon>Phasmatodea</taxon>
        <taxon>Verophasmatodea</taxon>
        <taxon>Anareolatae</taxon>
        <taxon>Phasmatidae</taxon>
        <taxon>Eurycanthinae</taxon>
        <taxon>Dryococelus</taxon>
    </lineage>
</organism>
<gene>
    <name evidence="2" type="ORF">PR048_031680</name>
</gene>
<evidence type="ECO:0000313" key="3">
    <source>
        <dbReference type="Proteomes" id="UP001159363"/>
    </source>
</evidence>
<comment type="caution">
    <text evidence="2">The sequence shown here is derived from an EMBL/GenBank/DDBJ whole genome shotgun (WGS) entry which is preliminary data.</text>
</comment>
<evidence type="ECO:0000256" key="1">
    <source>
        <dbReference type="SAM" id="MobiDB-lite"/>
    </source>
</evidence>
<proteinExistence type="predicted"/>
<protein>
    <submittedName>
        <fullName evidence="2">Uncharacterized protein</fullName>
    </submittedName>
</protein>
<name>A0ABQ9G5Z4_9NEOP</name>
<keyword evidence="3" id="KW-1185">Reference proteome</keyword>
<feature type="region of interest" description="Disordered" evidence="1">
    <location>
        <begin position="263"/>
        <end position="332"/>
    </location>
</feature>
<dbReference type="Proteomes" id="UP001159363">
    <property type="component" value="Chromosome 14"/>
</dbReference>
<reference evidence="2 3" key="1">
    <citation type="submission" date="2023-02" db="EMBL/GenBank/DDBJ databases">
        <title>LHISI_Scaffold_Assembly.</title>
        <authorList>
            <person name="Stuart O.P."/>
            <person name="Cleave R."/>
            <person name="Magrath M.J.L."/>
            <person name="Mikheyev A.S."/>
        </authorList>
    </citation>
    <scope>NUCLEOTIDE SEQUENCE [LARGE SCALE GENOMIC DNA]</scope>
    <source>
        <strain evidence="2">Daus_M_001</strain>
        <tissue evidence="2">Leg muscle</tissue>
    </source>
</reference>
<dbReference type="EMBL" id="JARBHB010000015">
    <property type="protein sequence ID" value="KAJ8867875.1"/>
    <property type="molecule type" value="Genomic_DNA"/>
</dbReference>